<dbReference type="NCBIfam" id="NF006052">
    <property type="entry name" value="PRK08199.1"/>
    <property type="match status" value="1"/>
</dbReference>
<sequence length="551" mass="59233">MPRQTGARHLADALLANGADLAFGVPGESYLALLDAIYEKGKDFRFITCRQEAGAANMAEAHGKLTGRPGICMVTRGPGATQASVGVHTAFQDSTPMILLIGQVARDMKDREAFQEIDYTHFFRDQCKWVAEISDPARVPEYMARAFATAMNGRPGPVVLALPEDMLTEVADAPAIRRVEIAHAAPAPGDIAKLESLLVKAKRPFVVYGGTKWSGETVEKARRFAENNDLPVACSFRSKDHYNNMGPNYAGDLGVGPNPKLVERVKAADLLIVFGPRLGEMTTSGYSILKPPVLEGQTLVHIHPGAQELGRVYQPDLAINATVAAAADALAHIKVDSSAWAGEAAAAHEEFLAFSSVVEVKRGFNLSKMFCWLSDNLPENAIITNGAGNYAAWLHRFYRHRHCRTQLGPTSGAMGYGVPAGIAAKIAQPDALVVSVNGDGCFLMCGQELATAAQYGANVVFIVADNGAYGTIRMHQEREYPGRVSGTELKNPDFAAYARSFGCEGIRVESFDDFPAAFEQAKNCGKPALLHLICDVEEIAPGRTISGLRGT</sequence>
<dbReference type="Proteomes" id="UP000648722">
    <property type="component" value="Unassembled WGS sequence"/>
</dbReference>
<name>A0ABQ1XT57_9PROT</name>
<evidence type="ECO:0000313" key="7">
    <source>
        <dbReference type="EMBL" id="GGH02155.1"/>
    </source>
</evidence>
<reference evidence="8" key="1">
    <citation type="journal article" date="2019" name="Int. J. Syst. Evol. Microbiol.">
        <title>The Global Catalogue of Microorganisms (GCM) 10K type strain sequencing project: providing services to taxonomists for standard genome sequencing and annotation.</title>
        <authorList>
            <consortium name="The Broad Institute Genomics Platform"/>
            <consortium name="The Broad Institute Genome Sequencing Center for Infectious Disease"/>
            <person name="Wu L."/>
            <person name="Ma J."/>
        </authorList>
    </citation>
    <scope>NUCLEOTIDE SEQUENCE [LARGE SCALE GENOMIC DNA]</scope>
    <source>
        <strain evidence="8">CGMCC 1.12766</strain>
    </source>
</reference>
<dbReference type="Pfam" id="PF00205">
    <property type="entry name" value="TPP_enzyme_M"/>
    <property type="match status" value="1"/>
</dbReference>
<evidence type="ECO:0000259" key="6">
    <source>
        <dbReference type="Pfam" id="PF02776"/>
    </source>
</evidence>
<dbReference type="InterPro" id="IPR029035">
    <property type="entry name" value="DHS-like_NAD/FAD-binding_dom"/>
</dbReference>
<comment type="similarity">
    <text evidence="1 3">Belongs to the TPP enzyme family.</text>
</comment>
<proteinExistence type="inferred from homology"/>
<evidence type="ECO:0000256" key="3">
    <source>
        <dbReference type="RuleBase" id="RU362132"/>
    </source>
</evidence>
<dbReference type="Gene3D" id="3.40.50.970">
    <property type="match status" value="2"/>
</dbReference>
<feature type="domain" description="Thiamine pyrophosphate enzyme central" evidence="4">
    <location>
        <begin position="191"/>
        <end position="330"/>
    </location>
</feature>
<organism evidence="7 8">
    <name type="scientific">Glycocaulis albus</name>
    <dbReference type="NCBI Taxonomy" id="1382801"/>
    <lineage>
        <taxon>Bacteria</taxon>
        <taxon>Pseudomonadati</taxon>
        <taxon>Pseudomonadota</taxon>
        <taxon>Alphaproteobacteria</taxon>
        <taxon>Maricaulales</taxon>
        <taxon>Maricaulaceae</taxon>
        <taxon>Glycocaulis</taxon>
    </lineage>
</organism>
<dbReference type="SUPFAM" id="SSF52467">
    <property type="entry name" value="DHS-like NAD/FAD-binding domain"/>
    <property type="match status" value="1"/>
</dbReference>
<evidence type="ECO:0000256" key="1">
    <source>
        <dbReference type="ARBA" id="ARBA00007812"/>
    </source>
</evidence>
<dbReference type="InterPro" id="IPR000399">
    <property type="entry name" value="TPP-bd_CS"/>
</dbReference>
<dbReference type="InterPro" id="IPR012000">
    <property type="entry name" value="Thiamin_PyroP_enz_cen_dom"/>
</dbReference>
<dbReference type="PROSITE" id="PS00187">
    <property type="entry name" value="TPP_ENZYMES"/>
    <property type="match status" value="1"/>
</dbReference>
<dbReference type="InterPro" id="IPR012001">
    <property type="entry name" value="Thiamin_PyroP_enz_TPP-bd_dom"/>
</dbReference>
<dbReference type="CDD" id="cd07035">
    <property type="entry name" value="TPP_PYR_POX_like"/>
    <property type="match status" value="1"/>
</dbReference>
<keyword evidence="2 3" id="KW-0786">Thiamine pyrophosphate</keyword>
<dbReference type="CDD" id="cd00568">
    <property type="entry name" value="TPP_enzymes"/>
    <property type="match status" value="1"/>
</dbReference>
<dbReference type="InterPro" id="IPR011766">
    <property type="entry name" value="TPP_enzyme_TPP-bd"/>
</dbReference>
<dbReference type="SUPFAM" id="SSF52518">
    <property type="entry name" value="Thiamin diphosphate-binding fold (THDP-binding)"/>
    <property type="match status" value="2"/>
</dbReference>
<dbReference type="Pfam" id="PF02776">
    <property type="entry name" value="TPP_enzyme_N"/>
    <property type="match status" value="1"/>
</dbReference>
<evidence type="ECO:0000313" key="8">
    <source>
        <dbReference type="Proteomes" id="UP000648722"/>
    </source>
</evidence>
<feature type="domain" description="Thiamine pyrophosphate enzyme N-terminal TPP-binding" evidence="6">
    <location>
        <begin position="5"/>
        <end position="120"/>
    </location>
</feature>
<dbReference type="RefSeq" id="WP_188452238.1">
    <property type="nucleotide sequence ID" value="NZ_BMFS01000007.1"/>
</dbReference>
<dbReference type="PANTHER" id="PTHR18968">
    <property type="entry name" value="THIAMINE PYROPHOSPHATE ENZYMES"/>
    <property type="match status" value="1"/>
</dbReference>
<dbReference type="Gene3D" id="3.40.50.1220">
    <property type="entry name" value="TPP-binding domain"/>
    <property type="match status" value="1"/>
</dbReference>
<dbReference type="InterPro" id="IPR045229">
    <property type="entry name" value="TPP_enz"/>
</dbReference>
<dbReference type="EMBL" id="BMFS01000007">
    <property type="protein sequence ID" value="GGH02155.1"/>
    <property type="molecule type" value="Genomic_DNA"/>
</dbReference>
<keyword evidence="8" id="KW-1185">Reference proteome</keyword>
<gene>
    <name evidence="7" type="ORF">GCM10007420_17950</name>
</gene>
<dbReference type="Pfam" id="PF02775">
    <property type="entry name" value="TPP_enzyme_C"/>
    <property type="match status" value="1"/>
</dbReference>
<evidence type="ECO:0000256" key="2">
    <source>
        <dbReference type="ARBA" id="ARBA00023052"/>
    </source>
</evidence>
<evidence type="ECO:0000259" key="5">
    <source>
        <dbReference type="Pfam" id="PF02775"/>
    </source>
</evidence>
<protein>
    <submittedName>
        <fullName evidence="7">Thiamine pyrophosphate protein</fullName>
    </submittedName>
</protein>
<feature type="domain" description="Thiamine pyrophosphate enzyme TPP-binding" evidence="5">
    <location>
        <begin position="386"/>
        <end position="531"/>
    </location>
</feature>
<dbReference type="InterPro" id="IPR029061">
    <property type="entry name" value="THDP-binding"/>
</dbReference>
<dbReference type="PANTHER" id="PTHR18968:SF120">
    <property type="entry name" value="ACETOLACTATE SYNTHASE LARGE SUBUNIT"/>
    <property type="match status" value="1"/>
</dbReference>
<comment type="caution">
    <text evidence="7">The sequence shown here is derived from an EMBL/GenBank/DDBJ whole genome shotgun (WGS) entry which is preliminary data.</text>
</comment>
<accession>A0ABQ1XT57</accession>
<evidence type="ECO:0000259" key="4">
    <source>
        <dbReference type="Pfam" id="PF00205"/>
    </source>
</evidence>